<dbReference type="CDD" id="cd18082">
    <property type="entry name" value="SpoU-like_family"/>
    <property type="match status" value="1"/>
</dbReference>
<organism evidence="4 5">
    <name type="scientific">Fontibacillus panacisegetis</name>
    <dbReference type="NCBI Taxonomy" id="670482"/>
    <lineage>
        <taxon>Bacteria</taxon>
        <taxon>Bacillati</taxon>
        <taxon>Bacillota</taxon>
        <taxon>Bacilli</taxon>
        <taxon>Bacillales</taxon>
        <taxon>Paenibacillaceae</taxon>
        <taxon>Fontibacillus</taxon>
    </lineage>
</organism>
<gene>
    <name evidence="4" type="ORF">SAMN04488542_11217</name>
</gene>
<proteinExistence type="predicted"/>
<dbReference type="EMBL" id="FNBG01000012">
    <property type="protein sequence ID" value="SDF51380.1"/>
    <property type="molecule type" value="Genomic_DNA"/>
</dbReference>
<evidence type="ECO:0000313" key="5">
    <source>
        <dbReference type="Proteomes" id="UP000198972"/>
    </source>
</evidence>
<dbReference type="PANTHER" id="PTHR43191">
    <property type="entry name" value="RRNA METHYLTRANSFERASE 3"/>
    <property type="match status" value="1"/>
</dbReference>
<evidence type="ECO:0000259" key="3">
    <source>
        <dbReference type="Pfam" id="PF00588"/>
    </source>
</evidence>
<keyword evidence="1 4" id="KW-0489">Methyltransferase</keyword>
<name>A0A1G7LQV3_9BACL</name>
<dbReference type="PANTHER" id="PTHR43191:SF2">
    <property type="entry name" value="RRNA METHYLTRANSFERASE 3, MITOCHONDRIAL"/>
    <property type="match status" value="1"/>
</dbReference>
<dbReference type="GO" id="GO:0006396">
    <property type="term" value="P:RNA processing"/>
    <property type="evidence" value="ECO:0007669"/>
    <property type="project" value="InterPro"/>
</dbReference>
<dbReference type="InterPro" id="IPR051259">
    <property type="entry name" value="rRNA_Methyltransferase"/>
</dbReference>
<dbReference type="GO" id="GO:0008173">
    <property type="term" value="F:RNA methyltransferase activity"/>
    <property type="evidence" value="ECO:0007669"/>
    <property type="project" value="InterPro"/>
</dbReference>
<dbReference type="Pfam" id="PF00588">
    <property type="entry name" value="SpoU_methylase"/>
    <property type="match status" value="1"/>
</dbReference>
<keyword evidence="5" id="KW-1185">Reference proteome</keyword>
<keyword evidence="2 4" id="KW-0808">Transferase</keyword>
<dbReference type="Proteomes" id="UP000198972">
    <property type="component" value="Unassembled WGS sequence"/>
</dbReference>
<dbReference type="STRING" id="670482.SAMN04488542_11217"/>
<evidence type="ECO:0000256" key="1">
    <source>
        <dbReference type="ARBA" id="ARBA00022603"/>
    </source>
</evidence>
<dbReference type="AlphaFoldDB" id="A0A1G7LQV3"/>
<dbReference type="Gene3D" id="3.40.1280.10">
    <property type="match status" value="1"/>
</dbReference>
<dbReference type="SUPFAM" id="SSF75217">
    <property type="entry name" value="alpha/beta knot"/>
    <property type="match status" value="1"/>
</dbReference>
<dbReference type="InterPro" id="IPR029026">
    <property type="entry name" value="tRNA_m1G_MTases_N"/>
</dbReference>
<evidence type="ECO:0000313" key="4">
    <source>
        <dbReference type="EMBL" id="SDF51380.1"/>
    </source>
</evidence>
<dbReference type="OrthoDB" id="9794400at2"/>
<dbReference type="InterPro" id="IPR029028">
    <property type="entry name" value="Alpha/beta_knot_MTases"/>
</dbReference>
<feature type="domain" description="tRNA/rRNA methyltransferase SpoU type" evidence="3">
    <location>
        <begin position="95"/>
        <end position="231"/>
    </location>
</feature>
<reference evidence="4 5" key="1">
    <citation type="submission" date="2016-10" db="EMBL/GenBank/DDBJ databases">
        <authorList>
            <person name="de Groot N.N."/>
        </authorList>
    </citation>
    <scope>NUCLEOTIDE SEQUENCE [LARGE SCALE GENOMIC DNA]</scope>
    <source>
        <strain evidence="4 5">DSM 28129</strain>
    </source>
</reference>
<accession>A0A1G7LQV3</accession>
<dbReference type="GO" id="GO:0003723">
    <property type="term" value="F:RNA binding"/>
    <property type="evidence" value="ECO:0007669"/>
    <property type="project" value="InterPro"/>
</dbReference>
<dbReference type="InterPro" id="IPR001537">
    <property type="entry name" value="SpoU_MeTrfase"/>
</dbReference>
<protein>
    <submittedName>
        <fullName evidence="4">RNA methyltransferase, TrmH family</fullName>
    </submittedName>
</protein>
<evidence type="ECO:0000256" key="2">
    <source>
        <dbReference type="ARBA" id="ARBA00022679"/>
    </source>
</evidence>
<sequence length="240" mass="26471">MTNKFKAYKKEFEISYTSGAYATFELLKKRTSDAECVYIHSDYRDDDGLSELCNALNVPLVQSDKAFSILNQKGNSYVLGVFRKYADALAVDEPHIVLVNPSDMGNLGTIIRTMAGLNLRNLAVIEPAADVWNPKTVRASMGSLFHIRQCVYASFDEYQTQYPLHTLFPFMLTGSIAPEDAPPCPLFTLIFGNEASGLCEAFAHIGQSVKIPLSTDLDSFNLSIAAGIGMYAFARNNNLV</sequence>
<dbReference type="GO" id="GO:0032259">
    <property type="term" value="P:methylation"/>
    <property type="evidence" value="ECO:0007669"/>
    <property type="project" value="UniProtKB-KW"/>
</dbReference>
<dbReference type="RefSeq" id="WP_091230124.1">
    <property type="nucleotide sequence ID" value="NZ_FNBG01000012.1"/>
</dbReference>